<proteinExistence type="predicted"/>
<name>A0A1R0GMG9_9FUNG</name>
<protein>
    <submittedName>
        <fullName evidence="1">Uncharacterized protein</fullName>
    </submittedName>
</protein>
<evidence type="ECO:0000313" key="1">
    <source>
        <dbReference type="EMBL" id="OLY78076.1"/>
    </source>
</evidence>
<organism evidence="1 2">
    <name type="scientific">Smittium mucronatum</name>
    <dbReference type="NCBI Taxonomy" id="133383"/>
    <lineage>
        <taxon>Eukaryota</taxon>
        <taxon>Fungi</taxon>
        <taxon>Fungi incertae sedis</taxon>
        <taxon>Zoopagomycota</taxon>
        <taxon>Kickxellomycotina</taxon>
        <taxon>Harpellomycetes</taxon>
        <taxon>Harpellales</taxon>
        <taxon>Legeriomycetaceae</taxon>
        <taxon>Smittium</taxon>
    </lineage>
</organism>
<dbReference type="AlphaFoldDB" id="A0A1R0GMG9"/>
<dbReference type="Proteomes" id="UP000187455">
    <property type="component" value="Unassembled WGS sequence"/>
</dbReference>
<accession>A0A1R0GMG9</accession>
<sequence length="77" mass="8145">MYLDTVQINVNPAGVRIDTSICSIPTSGINVCLIESPTIAITTKLPVIFVVNPAKTTQYPAPLTIADSSNTSDIPTQ</sequence>
<dbReference type="EMBL" id="LSSL01007266">
    <property type="protein sequence ID" value="OLY78076.1"/>
    <property type="molecule type" value="Genomic_DNA"/>
</dbReference>
<evidence type="ECO:0000313" key="2">
    <source>
        <dbReference type="Proteomes" id="UP000187455"/>
    </source>
</evidence>
<reference evidence="1 2" key="1">
    <citation type="journal article" date="2016" name="Mol. Biol. Evol.">
        <title>Genome-Wide Survey of Gut Fungi (Harpellales) Reveals the First Horizontally Transferred Ubiquitin Gene from a Mosquito Host.</title>
        <authorList>
            <person name="Wang Y."/>
            <person name="White M.M."/>
            <person name="Kvist S."/>
            <person name="Moncalvo J.M."/>
        </authorList>
    </citation>
    <scope>NUCLEOTIDE SEQUENCE [LARGE SCALE GENOMIC DNA]</scope>
    <source>
        <strain evidence="1 2">ALG-7-W6</strain>
    </source>
</reference>
<gene>
    <name evidence="1" type="ORF">AYI68_g7881</name>
</gene>
<comment type="caution">
    <text evidence="1">The sequence shown here is derived from an EMBL/GenBank/DDBJ whole genome shotgun (WGS) entry which is preliminary data.</text>
</comment>
<keyword evidence="2" id="KW-1185">Reference proteome</keyword>